<feature type="domain" description="Rap-GAP" evidence="3">
    <location>
        <begin position="469"/>
        <end position="688"/>
    </location>
</feature>
<dbReference type="EMBL" id="ADBJ01000050">
    <property type="protein sequence ID" value="EFA75957.1"/>
    <property type="molecule type" value="Genomic_DNA"/>
</dbReference>
<reference evidence="4 5" key="1">
    <citation type="journal article" date="2011" name="Genome Res.">
        <title>Phylogeny-wide analysis of social amoeba genomes highlights ancient origins for complex intercellular communication.</title>
        <authorList>
            <person name="Heidel A.J."/>
            <person name="Lawal H.M."/>
            <person name="Felder M."/>
            <person name="Schilde C."/>
            <person name="Helps N.R."/>
            <person name="Tunggal B."/>
            <person name="Rivero F."/>
            <person name="John U."/>
            <person name="Schleicher M."/>
            <person name="Eichinger L."/>
            <person name="Platzer M."/>
            <person name="Noegel A.A."/>
            <person name="Schaap P."/>
            <person name="Gloeckner G."/>
        </authorList>
    </citation>
    <scope>NUCLEOTIDE SEQUENCE [LARGE SCALE GENOMIC DNA]</scope>
    <source>
        <strain evidence="5">ATCC 26659 / Pp 5 / PN500</strain>
    </source>
</reference>
<keyword evidence="5" id="KW-1185">Reference proteome</keyword>
<dbReference type="Pfam" id="PF02145">
    <property type="entry name" value="Rap_GAP"/>
    <property type="match status" value="1"/>
</dbReference>
<dbReference type="GO" id="GO:0005737">
    <property type="term" value="C:cytoplasm"/>
    <property type="evidence" value="ECO:0007669"/>
    <property type="project" value="TreeGrafter"/>
</dbReference>
<dbReference type="InterPro" id="IPR050989">
    <property type="entry name" value="Rap1_Ran_GAP"/>
</dbReference>
<comment type="caution">
    <text evidence="4">The sequence shown here is derived from an EMBL/GenBank/DDBJ whole genome shotgun (WGS) entry which is preliminary data.</text>
</comment>
<feature type="compositionally biased region" description="Low complexity" evidence="2">
    <location>
        <begin position="226"/>
        <end position="250"/>
    </location>
</feature>
<dbReference type="PROSITE" id="PS50085">
    <property type="entry name" value="RAPGAP"/>
    <property type="match status" value="1"/>
</dbReference>
<dbReference type="PANTHER" id="PTHR15711">
    <property type="entry name" value="RAP GTPASE-ACTIVATING PROTEIN"/>
    <property type="match status" value="1"/>
</dbReference>
<dbReference type="Gene3D" id="3.40.50.11210">
    <property type="entry name" value="Rap/Ran-GAP"/>
    <property type="match status" value="1"/>
</dbReference>
<dbReference type="STRING" id="670386.D3BRC5"/>
<evidence type="ECO:0000256" key="2">
    <source>
        <dbReference type="SAM" id="MobiDB-lite"/>
    </source>
</evidence>
<name>D3BRC5_HETP5</name>
<dbReference type="GO" id="GO:0005096">
    <property type="term" value="F:GTPase activator activity"/>
    <property type="evidence" value="ECO:0007669"/>
    <property type="project" value="UniProtKB-KW"/>
</dbReference>
<dbReference type="OMA" id="IKIQRTR"/>
<evidence type="ECO:0000313" key="5">
    <source>
        <dbReference type="Proteomes" id="UP000001396"/>
    </source>
</evidence>
<proteinExistence type="predicted"/>
<dbReference type="PANTHER" id="PTHR15711:SF53">
    <property type="entry name" value="RAPGAP_RANGAP DOMAIN-CONTAINING PROTEIN"/>
    <property type="match status" value="1"/>
</dbReference>
<feature type="compositionally biased region" description="Polar residues" evidence="2">
    <location>
        <begin position="268"/>
        <end position="301"/>
    </location>
</feature>
<feature type="region of interest" description="Disordered" evidence="2">
    <location>
        <begin position="144"/>
        <end position="253"/>
    </location>
</feature>
<dbReference type="FunFam" id="3.40.50.11210:FF:000001">
    <property type="entry name" value="Ral GTPase-activating protein subunit alpha-1 isoform 1"/>
    <property type="match status" value="1"/>
</dbReference>
<dbReference type="RefSeq" id="XP_020428091.1">
    <property type="nucleotide sequence ID" value="XM_020581304.1"/>
</dbReference>
<dbReference type="FunCoup" id="D3BRC5">
    <property type="interactions" value="155"/>
</dbReference>
<dbReference type="Proteomes" id="UP000001396">
    <property type="component" value="Unassembled WGS sequence"/>
</dbReference>
<keyword evidence="1" id="KW-0343">GTPase activation</keyword>
<organism evidence="4 5">
    <name type="scientific">Heterostelium pallidum (strain ATCC 26659 / Pp 5 / PN500)</name>
    <name type="common">Cellular slime mold</name>
    <name type="synonym">Polysphondylium pallidum</name>
    <dbReference type="NCBI Taxonomy" id="670386"/>
    <lineage>
        <taxon>Eukaryota</taxon>
        <taxon>Amoebozoa</taxon>
        <taxon>Evosea</taxon>
        <taxon>Eumycetozoa</taxon>
        <taxon>Dictyostelia</taxon>
        <taxon>Acytosteliales</taxon>
        <taxon>Acytosteliaceae</taxon>
        <taxon>Heterostelium</taxon>
    </lineage>
</organism>
<evidence type="ECO:0000259" key="3">
    <source>
        <dbReference type="PROSITE" id="PS50085"/>
    </source>
</evidence>
<dbReference type="SUPFAM" id="SSF111347">
    <property type="entry name" value="Rap/Ran-GAP"/>
    <property type="match status" value="1"/>
</dbReference>
<dbReference type="GO" id="GO:0051056">
    <property type="term" value="P:regulation of small GTPase mediated signal transduction"/>
    <property type="evidence" value="ECO:0007669"/>
    <property type="project" value="InterPro"/>
</dbReference>
<dbReference type="InterPro" id="IPR035974">
    <property type="entry name" value="Rap/Ran-GAP_sf"/>
</dbReference>
<accession>D3BRC5</accession>
<dbReference type="InParanoid" id="D3BRC5"/>
<gene>
    <name evidence="4" type="ORF">PPL_10533</name>
</gene>
<evidence type="ECO:0000256" key="1">
    <source>
        <dbReference type="ARBA" id="ARBA00022468"/>
    </source>
</evidence>
<feature type="region of interest" description="Disordered" evidence="2">
    <location>
        <begin position="382"/>
        <end position="403"/>
    </location>
</feature>
<feature type="region of interest" description="Disordered" evidence="2">
    <location>
        <begin position="268"/>
        <end position="304"/>
    </location>
</feature>
<sequence>MDSFLTFGLCEKALEFQVECEFPNQTTKQYQFHSRHTVDKIKSSILSDAPELNKQEYTLAIDNEQLSVDFIRFIVSNPKITETLEKGPIVKIQLIPKSNYTSSSSFSSQREKISLGENKMSELKMTLEKSPVVSRLAGGGRPMVVGGAPMIPDNNHLRVLKKTREENLKREEQREKEKEKENEKEQQKEQKEKEKEQKQQQKEQQQQIKKEKKVDRAASPTPPTPTVTASPDVSTNNLLEHLNNNNTNDLPPATTAEKYATLSSLKHLTLGSGQPSTTNSPATTNRPRTQEYSSPVANQAETADEQEVELIKDYSLIDNIKGFTIESYKKGLVYNDLILDTLITSESWYANHFPVGEHYNYVGDDDKSGPFIISICKEKEKEKEKEEGSGSNNSSPKEEKSSFLKQNVGSFKILLRTKSSDIFTTVNPKGSILFSSNKIPIKEIVQSVAPDLPTKSIKMIKSQDIQKDLKNFEERQRVKSFKFGVLYCAANQSVEEEMFSNEFGSDDFNEFLSILGERIQLQGWQNYRGGLDVKSNTTGTESIYEKYQGFEIMFHVATMLPYSHLDTQQVEKKRHIGNDIVVIIFKEGDKPFNPNIIQSDFNHVFIVVSVDKSNMSRGGAKRYKLSVVYKDGVGSSKPSLEYPCSFEANQDFKNYLLCKLINSECASYEAPSFKIKIQRTRIALLKDMLNTYSND</sequence>
<protein>
    <recommendedName>
        <fullName evidence="3">Rap-GAP domain-containing protein</fullName>
    </recommendedName>
</protein>
<feature type="compositionally biased region" description="Basic and acidic residues" evidence="2">
    <location>
        <begin position="162"/>
        <end position="201"/>
    </location>
</feature>
<dbReference type="GeneID" id="31366002"/>
<dbReference type="Gene3D" id="6.10.140.210">
    <property type="match status" value="1"/>
</dbReference>
<dbReference type="AlphaFoldDB" id="D3BRC5"/>
<dbReference type="InterPro" id="IPR000331">
    <property type="entry name" value="Rap/Ran_GAP_dom"/>
</dbReference>
<evidence type="ECO:0000313" key="4">
    <source>
        <dbReference type="EMBL" id="EFA75957.1"/>
    </source>
</evidence>